<reference evidence="10 11" key="1">
    <citation type="submission" date="2020-03" db="EMBL/GenBank/DDBJ databases">
        <title>WGS of actinomycetes isolated from Thailand.</title>
        <authorList>
            <person name="Thawai C."/>
        </authorList>
    </citation>
    <scope>NUCLEOTIDE SEQUENCE [LARGE SCALE GENOMIC DNA]</scope>
    <source>
        <strain evidence="10 11">PRB2-1</strain>
    </source>
</reference>
<evidence type="ECO:0000256" key="2">
    <source>
        <dbReference type="ARBA" id="ARBA00022448"/>
    </source>
</evidence>
<feature type="transmembrane region" description="Helical" evidence="8">
    <location>
        <begin position="388"/>
        <end position="409"/>
    </location>
</feature>
<keyword evidence="2" id="KW-0813">Transport</keyword>
<feature type="transmembrane region" description="Helical" evidence="8">
    <location>
        <begin position="209"/>
        <end position="226"/>
    </location>
</feature>
<feature type="transmembrane region" description="Helical" evidence="8">
    <location>
        <begin position="117"/>
        <end position="142"/>
    </location>
</feature>
<evidence type="ECO:0000256" key="6">
    <source>
        <dbReference type="ARBA" id="ARBA00023136"/>
    </source>
</evidence>
<feature type="transmembrane region" description="Helical" evidence="8">
    <location>
        <begin position="56"/>
        <end position="76"/>
    </location>
</feature>
<dbReference type="Pfam" id="PF07690">
    <property type="entry name" value="MFS_1"/>
    <property type="match status" value="1"/>
</dbReference>
<feature type="transmembrane region" description="Helical" evidence="8">
    <location>
        <begin position="312"/>
        <end position="332"/>
    </location>
</feature>
<organism evidence="10 11">
    <name type="scientific">Actinacidiphila epipremni</name>
    <dbReference type="NCBI Taxonomy" id="2053013"/>
    <lineage>
        <taxon>Bacteria</taxon>
        <taxon>Bacillati</taxon>
        <taxon>Actinomycetota</taxon>
        <taxon>Actinomycetes</taxon>
        <taxon>Kitasatosporales</taxon>
        <taxon>Streptomycetaceae</taxon>
        <taxon>Actinacidiphila</taxon>
    </lineage>
</organism>
<evidence type="ECO:0000256" key="1">
    <source>
        <dbReference type="ARBA" id="ARBA00004651"/>
    </source>
</evidence>
<keyword evidence="7" id="KW-0046">Antibiotic resistance</keyword>
<comment type="caution">
    <text evidence="10">The sequence shown here is derived from an EMBL/GenBank/DDBJ whole genome shotgun (WGS) entry which is preliminary data.</text>
</comment>
<dbReference type="Proteomes" id="UP000734511">
    <property type="component" value="Unassembled WGS sequence"/>
</dbReference>
<feature type="transmembrane region" description="Helical" evidence="8">
    <location>
        <begin position="82"/>
        <end position="105"/>
    </location>
</feature>
<evidence type="ECO:0000256" key="5">
    <source>
        <dbReference type="ARBA" id="ARBA00022989"/>
    </source>
</evidence>
<keyword evidence="11" id="KW-1185">Reference proteome</keyword>
<protein>
    <submittedName>
        <fullName evidence="10">MFS transporter</fullName>
    </submittedName>
</protein>
<feature type="transmembrane region" description="Helical" evidence="8">
    <location>
        <begin position="179"/>
        <end position="197"/>
    </location>
</feature>
<evidence type="ECO:0000313" key="10">
    <source>
        <dbReference type="EMBL" id="NJP46058.1"/>
    </source>
</evidence>
<keyword evidence="5 8" id="KW-1133">Transmembrane helix</keyword>
<dbReference type="SUPFAM" id="SSF103473">
    <property type="entry name" value="MFS general substrate transporter"/>
    <property type="match status" value="1"/>
</dbReference>
<dbReference type="PROSITE" id="PS50850">
    <property type="entry name" value="MFS"/>
    <property type="match status" value="1"/>
</dbReference>
<accession>A0ABX0ZXB2</accession>
<gene>
    <name evidence="10" type="ORF">HCN08_22005</name>
</gene>
<dbReference type="Gene3D" id="1.20.1250.20">
    <property type="entry name" value="MFS general substrate transporter like domains"/>
    <property type="match status" value="1"/>
</dbReference>
<proteinExistence type="predicted"/>
<feature type="transmembrane region" description="Helical" evidence="8">
    <location>
        <begin position="429"/>
        <end position="448"/>
    </location>
</feature>
<feature type="transmembrane region" description="Helical" evidence="8">
    <location>
        <begin position="247"/>
        <end position="270"/>
    </location>
</feature>
<dbReference type="InterPro" id="IPR036259">
    <property type="entry name" value="MFS_trans_sf"/>
</dbReference>
<dbReference type="CDD" id="cd17321">
    <property type="entry name" value="MFS_MMR_MDR_like"/>
    <property type="match status" value="1"/>
</dbReference>
<evidence type="ECO:0000313" key="11">
    <source>
        <dbReference type="Proteomes" id="UP000734511"/>
    </source>
</evidence>
<feature type="transmembrane region" description="Helical" evidence="8">
    <location>
        <begin position="148"/>
        <end position="167"/>
    </location>
</feature>
<dbReference type="InterPro" id="IPR011701">
    <property type="entry name" value="MFS"/>
</dbReference>
<name>A0ABX0ZXB2_9ACTN</name>
<evidence type="ECO:0000256" key="4">
    <source>
        <dbReference type="ARBA" id="ARBA00022692"/>
    </source>
</evidence>
<feature type="transmembrane region" description="Helical" evidence="8">
    <location>
        <begin position="344"/>
        <end position="367"/>
    </location>
</feature>
<keyword evidence="6 8" id="KW-0472">Membrane</keyword>
<dbReference type="PANTHER" id="PTHR42718">
    <property type="entry name" value="MAJOR FACILITATOR SUPERFAMILY MULTIDRUG TRANSPORTER MFSC"/>
    <property type="match status" value="1"/>
</dbReference>
<evidence type="ECO:0000259" key="9">
    <source>
        <dbReference type="PROSITE" id="PS50850"/>
    </source>
</evidence>
<feature type="transmembrane region" description="Helical" evidence="8">
    <location>
        <begin position="29"/>
        <end position="49"/>
    </location>
</feature>
<feature type="transmembrane region" description="Helical" evidence="8">
    <location>
        <begin position="282"/>
        <end position="300"/>
    </location>
</feature>
<sequence length="473" mass="48392">MVVLDLTVMNLALPSAQRALDFSSTDRQWVVTAYALSFGSLLLFCGRLADLVGRKVTFLTGLAGFAAASAVGGAAVNFTMLVSARACQGVFGALLAPSALSLLATTFRDPKERAKAFGVYGAVAAAGGGLGLLLGGALTTYLSWRWCMYINTGFAAVAIAGGAVLVGRQQRTKAGRLDVPGVVAVSGGMFCLVYGFSNAASHSWHTPSAWGFLAGGGALLVLFAWWQGRTAHPLLPPRVVLDRSRGGAYLTVLMMGAATFGVFLFLVYYMQVTLGYSAVRSGVAMLPMVVCSGVMATAGNTRLLPRFGPRPMVVAGMLLNGAGMVWLTRIGTHAEYASALLGPLALVGAGSGLIFGMVAATGTFGVAPHDAGVASASINTGQQLGGSIGTALLNTIAASASTHYVAGHAHGRPTPALLQAAAVHSYTTVFWWCAGIYLAGALICGTLLRGGPLTPHQDTPAPTPTPQPAPAGS</sequence>
<keyword evidence="4 8" id="KW-0812">Transmembrane</keyword>
<dbReference type="PANTHER" id="PTHR42718:SF46">
    <property type="entry name" value="BLR6921 PROTEIN"/>
    <property type="match status" value="1"/>
</dbReference>
<evidence type="ECO:0000256" key="7">
    <source>
        <dbReference type="ARBA" id="ARBA00023251"/>
    </source>
</evidence>
<keyword evidence="3" id="KW-1003">Cell membrane</keyword>
<comment type="subcellular location">
    <subcellularLocation>
        <location evidence="1">Cell membrane</location>
        <topology evidence="1">Multi-pass membrane protein</topology>
    </subcellularLocation>
</comment>
<dbReference type="Gene3D" id="1.20.1720.10">
    <property type="entry name" value="Multidrug resistance protein D"/>
    <property type="match status" value="1"/>
</dbReference>
<evidence type="ECO:0000256" key="3">
    <source>
        <dbReference type="ARBA" id="ARBA00022475"/>
    </source>
</evidence>
<dbReference type="InterPro" id="IPR020846">
    <property type="entry name" value="MFS_dom"/>
</dbReference>
<evidence type="ECO:0000256" key="8">
    <source>
        <dbReference type="SAM" id="Phobius"/>
    </source>
</evidence>
<feature type="domain" description="Major facilitator superfamily (MFS) profile" evidence="9">
    <location>
        <begin position="1"/>
        <end position="452"/>
    </location>
</feature>
<dbReference type="EMBL" id="JAATEJ010000019">
    <property type="protein sequence ID" value="NJP46058.1"/>
    <property type="molecule type" value="Genomic_DNA"/>
</dbReference>